<organism evidence="2 3">
    <name type="scientific">Chondrus crispus</name>
    <name type="common">Carrageen Irish moss</name>
    <name type="synonym">Polymorpha crispa</name>
    <dbReference type="NCBI Taxonomy" id="2769"/>
    <lineage>
        <taxon>Eukaryota</taxon>
        <taxon>Rhodophyta</taxon>
        <taxon>Florideophyceae</taxon>
        <taxon>Rhodymeniophycidae</taxon>
        <taxon>Gigartinales</taxon>
        <taxon>Gigartinaceae</taxon>
        <taxon>Chondrus</taxon>
    </lineage>
</organism>
<reference evidence="2" key="2">
    <citation type="journal article" date="2013" name="Proc. Natl. Acad. Sci. U.S.A.">
        <title>Genome structure and metabolic features in the red seaweed Chondrus crispus shed light on evolution of the Archaeplastida.</title>
        <authorList>
            <person name="Collen J."/>
            <person name="Porcel B."/>
            <person name="Carre W."/>
            <person name="Ball S.G."/>
            <person name="Chaparro C."/>
            <person name="Tonon T."/>
            <person name="Barbeyron T."/>
            <person name="Michel G."/>
            <person name="Noel B."/>
            <person name="Valentin K."/>
            <person name="Elias M."/>
            <person name="Artiguenave F."/>
            <person name="Arun A."/>
            <person name="Aury J.M."/>
            <person name="Barbosa-Neto J.F."/>
            <person name="Bothwell J.H."/>
            <person name="Bouget F.Y."/>
            <person name="Brillet L."/>
            <person name="Cabello-Hurtado F."/>
            <person name="Capella-Gutierrez S."/>
            <person name="Charrier B."/>
            <person name="Cladiere L."/>
            <person name="Cock J.M."/>
            <person name="Coelho S.M."/>
            <person name="Colleoni C."/>
            <person name="Czjzek M."/>
            <person name="Da Silva C."/>
            <person name="Delage L."/>
            <person name="Denoeud F."/>
            <person name="Deschamps P."/>
            <person name="Dittami S.M."/>
            <person name="Gabalden T."/>
            <person name="Gachon C.M."/>
            <person name="Groisillier A."/>
            <person name="Herve C."/>
            <person name="Jabbari K."/>
            <person name="Katinka M."/>
            <person name="Kloareg B."/>
            <person name="Kowalczyk N."/>
            <person name="Labadie K."/>
            <person name="Leblanc C."/>
            <person name="Lopez P.J."/>
            <person name="McLachlan D.H."/>
            <person name="Meslet-Cladiere L."/>
            <person name="Moustafa A."/>
            <person name="Nehr Z."/>
            <person name="Nyvall Collen P."/>
            <person name="Panaud O."/>
            <person name="Partensky F."/>
            <person name="Poulain J."/>
            <person name="Rensing S.A."/>
            <person name="Rousvoal S."/>
            <person name="Samson G."/>
            <person name="Symeonidi A."/>
            <person name="Weissenbach J."/>
            <person name="Zambounis A."/>
            <person name="Wincker P."/>
            <person name="Boyen C."/>
        </authorList>
    </citation>
    <scope>NUCLEOTIDE SEQUENCE [LARGE SCALE GENOMIC DNA]</scope>
    <source>
        <strain evidence="2">Stackhouse</strain>
    </source>
</reference>
<reference evidence="2" key="3">
    <citation type="submission" date="2013-05" db="EMBL/GenBank/DDBJ databases">
        <authorList>
            <person name="Genoscope - CEA"/>
        </authorList>
    </citation>
    <scope>NUCLEOTIDE SEQUENCE</scope>
    <source>
        <strain evidence="2">Stackhouse</strain>
    </source>
</reference>
<reference evidence="3" key="1">
    <citation type="journal article" date="2013" name="Proc. Natl. Acad. Sci. U.S.A.">
        <title>Genome structure and metabolic features in the red seaweed Chondrus crispus shed light on evolution of the Archaeplastida.</title>
        <authorList>
            <person name="Collen J."/>
            <person name="Porcel B."/>
            <person name="Carre W."/>
            <person name="Ball S.G."/>
            <person name="Chaparro C."/>
            <person name="Tonon T."/>
            <person name="Barbeyron T."/>
            <person name="Michel G."/>
            <person name="Noel B."/>
            <person name="Valentin K."/>
            <person name="Elias M."/>
            <person name="Artiguenave F."/>
            <person name="Arun A."/>
            <person name="Aury J.M."/>
            <person name="Barbosa-Neto J.F."/>
            <person name="Bothwell J.H."/>
            <person name="Bouget F.Y."/>
            <person name="Brillet L."/>
            <person name="Cabello-Hurtado F."/>
            <person name="Capella-Gutierrez S."/>
            <person name="Charrier B."/>
            <person name="Cladiere L."/>
            <person name="Cock J.M."/>
            <person name="Coelho S.M."/>
            <person name="Colleoni C."/>
            <person name="Czjzek M."/>
            <person name="Da Silva C."/>
            <person name="Delage L."/>
            <person name="Denoeud F."/>
            <person name="Deschamps P."/>
            <person name="Dittami S.M."/>
            <person name="Gabaldon T."/>
            <person name="Gachon C.M."/>
            <person name="Groisillier A."/>
            <person name="Herve C."/>
            <person name="Jabbari K."/>
            <person name="Katinka M."/>
            <person name="Kloareg B."/>
            <person name="Kowalczyk N."/>
            <person name="Labadie K."/>
            <person name="Leblanc C."/>
            <person name="Lopez P.J."/>
            <person name="McLachlan D.H."/>
            <person name="Meslet-Cladiere L."/>
            <person name="Moustafa A."/>
            <person name="Nehr Z."/>
            <person name="Nyvall Collen P."/>
            <person name="Panaud O."/>
            <person name="Partensky F."/>
            <person name="Poulain J."/>
            <person name="Rensing S.A."/>
            <person name="Rousvoal S."/>
            <person name="Samson G."/>
            <person name="Symeonidi A."/>
            <person name="Weissenbach J."/>
            <person name="Zambounis A."/>
            <person name="Wincker P."/>
            <person name="Boyen C."/>
        </authorList>
    </citation>
    <scope>NUCLEOTIDE SEQUENCE [LARGE SCALE GENOMIC DNA]</scope>
    <source>
        <strain evidence="3">cv. Stackhouse</strain>
    </source>
</reference>
<dbReference type="Proteomes" id="UP000012073">
    <property type="component" value="Unassembled WGS sequence"/>
</dbReference>
<dbReference type="RefSeq" id="XP_005710790.1">
    <property type="nucleotide sequence ID" value="XM_005710733.1"/>
</dbReference>
<proteinExistence type="predicted"/>
<dbReference type="KEGG" id="ccp:CHC_T00000763001"/>
<protein>
    <submittedName>
        <fullName evidence="2">Uncharacterized protein</fullName>
    </submittedName>
</protein>
<gene>
    <name evidence="2" type="ORF">CHC_T00000763001</name>
    <name evidence="1" type="ORF">CHC_T00007067001</name>
</gene>
<dbReference type="AlphaFoldDB" id="R7QSN1"/>
<dbReference type="EMBL" id="HG002191">
    <property type="protein sequence ID" value="CDF40496.1"/>
    <property type="molecule type" value="Genomic_DNA"/>
</dbReference>
<dbReference type="RefSeq" id="XP_005710506.1">
    <property type="nucleotide sequence ID" value="XM_005710449.1"/>
</dbReference>
<name>R7QSN1_CHOCR</name>
<evidence type="ECO:0000313" key="1">
    <source>
        <dbReference type="EMBL" id="CDF40212.1"/>
    </source>
</evidence>
<dbReference type="Gramene" id="CDF40496">
    <property type="protein sequence ID" value="CDF40496"/>
    <property type="gene ID" value="CHC_T00000763001"/>
</dbReference>
<dbReference type="EMBL" id="HG002141">
    <property type="protein sequence ID" value="CDF40212.1"/>
    <property type="molecule type" value="Genomic_DNA"/>
</dbReference>
<dbReference type="GeneID" id="17318502"/>
<dbReference type="Gramene" id="CDF40212">
    <property type="protein sequence ID" value="CDF40212"/>
    <property type="gene ID" value="CHC_T00007067001"/>
</dbReference>
<keyword evidence="3" id="KW-1185">Reference proteome</keyword>
<dbReference type="OMA" id="CRCCIAG"/>
<evidence type="ECO:0000313" key="3">
    <source>
        <dbReference type="Proteomes" id="UP000012073"/>
    </source>
</evidence>
<sequence>MDARGDHAAICRHGFGVVHRHNTVRNLLARHAFRAAGLCCDLEVPSLLPNTANRPADILVQPASPPSGALPDRPTAYDVTVRSPYCRSTMSLAAKGLAGAAEAADLDKLRVHSRTVRDAFHLQPDSPLPLLDWHFVPLAFDTLGATSSRTMAVLEYLAHRIANRTYSSYGTAKIRLLQRISFAVWSSLASATLSRMPYHGAALSSPAQV</sequence>
<evidence type="ECO:0000313" key="2">
    <source>
        <dbReference type="EMBL" id="CDF40496.1"/>
    </source>
</evidence>
<dbReference type="GeneID" id="17318220"/>
<accession>R7QSN1</accession>
<dbReference type="KEGG" id="ccp:CHC_T00007067001"/>